<evidence type="ECO:0000256" key="4">
    <source>
        <dbReference type="PROSITE-ProRule" id="PRU00091"/>
    </source>
</evidence>
<reference evidence="8" key="1">
    <citation type="submission" date="2017-02" db="UniProtKB">
        <authorList>
            <consortium name="WormBaseParasite"/>
        </authorList>
    </citation>
    <scope>IDENTIFICATION</scope>
</reference>
<keyword evidence="2 4" id="KW-0863">Zinc-finger</keyword>
<evidence type="ECO:0000313" key="7">
    <source>
        <dbReference type="Proteomes" id="UP000036681"/>
    </source>
</evidence>
<dbReference type="InterPro" id="IPR011011">
    <property type="entry name" value="Znf_FYVE_PHD"/>
</dbReference>
<feature type="compositionally biased region" description="Basic and acidic residues" evidence="5">
    <location>
        <begin position="91"/>
        <end position="108"/>
    </location>
</feature>
<dbReference type="WBParaSite" id="ALUE_0002196001-mRNA-1">
    <property type="protein sequence ID" value="ALUE_0002196001-mRNA-1"/>
    <property type="gene ID" value="ALUE_0002196001"/>
</dbReference>
<proteinExistence type="predicted"/>
<dbReference type="InterPro" id="IPR017455">
    <property type="entry name" value="Znf_FYVE-rel"/>
</dbReference>
<feature type="region of interest" description="Disordered" evidence="5">
    <location>
        <begin position="31"/>
        <end position="51"/>
    </location>
</feature>
<keyword evidence="3" id="KW-0862">Zinc</keyword>
<dbReference type="InterPro" id="IPR013083">
    <property type="entry name" value="Znf_RING/FYVE/PHD"/>
</dbReference>
<keyword evidence="7" id="KW-1185">Reference proteome</keyword>
<dbReference type="Proteomes" id="UP000036681">
    <property type="component" value="Unplaced"/>
</dbReference>
<dbReference type="GO" id="GO:0008270">
    <property type="term" value="F:zinc ion binding"/>
    <property type="evidence" value="ECO:0007669"/>
    <property type="project" value="UniProtKB-KW"/>
</dbReference>
<dbReference type="GO" id="GO:0016197">
    <property type="term" value="P:endosomal transport"/>
    <property type="evidence" value="ECO:0007669"/>
    <property type="project" value="TreeGrafter"/>
</dbReference>
<evidence type="ECO:0000256" key="3">
    <source>
        <dbReference type="ARBA" id="ARBA00022833"/>
    </source>
</evidence>
<sequence>MVSKNIASQKEIAECEKGNAEQTIAVDGMAKDADSSLTDGEQDFPTDTNEKNIQEINVDAISMTTAGGEAHFMAVTSAGSVAEKQINEKAKECVKTEQEAEKDEGGKGEEEEEGEEANEEAGMDEGAEGSRDEDVTVVSPIEEAQGVSVVASTHDISSETDFRRLTESELQLGKVRTLFMALLNSRRITWIMQVKPVWIADSDTTSCMLCCAKFTLILRRHHCRSCGRVLCAQCSAHKVNASFA</sequence>
<feature type="compositionally biased region" description="Acidic residues" evidence="5">
    <location>
        <begin position="109"/>
        <end position="127"/>
    </location>
</feature>
<evidence type="ECO:0000256" key="5">
    <source>
        <dbReference type="SAM" id="MobiDB-lite"/>
    </source>
</evidence>
<dbReference type="Gene3D" id="3.30.40.10">
    <property type="entry name" value="Zinc/RING finger domain, C3HC4 (zinc finger)"/>
    <property type="match status" value="1"/>
</dbReference>
<dbReference type="GO" id="GO:0031901">
    <property type="term" value="C:early endosome membrane"/>
    <property type="evidence" value="ECO:0007669"/>
    <property type="project" value="TreeGrafter"/>
</dbReference>
<keyword evidence="1" id="KW-0479">Metal-binding</keyword>
<dbReference type="Pfam" id="PF01363">
    <property type="entry name" value="FYVE"/>
    <property type="match status" value="1"/>
</dbReference>
<evidence type="ECO:0000256" key="1">
    <source>
        <dbReference type="ARBA" id="ARBA00022723"/>
    </source>
</evidence>
<feature type="domain" description="FYVE-type" evidence="6">
    <location>
        <begin position="201"/>
        <end position="244"/>
    </location>
</feature>
<accession>A0A0M3IT82</accession>
<organism evidence="7 8">
    <name type="scientific">Ascaris lumbricoides</name>
    <name type="common">Giant roundworm</name>
    <dbReference type="NCBI Taxonomy" id="6252"/>
    <lineage>
        <taxon>Eukaryota</taxon>
        <taxon>Metazoa</taxon>
        <taxon>Ecdysozoa</taxon>
        <taxon>Nematoda</taxon>
        <taxon>Chromadorea</taxon>
        <taxon>Rhabditida</taxon>
        <taxon>Spirurina</taxon>
        <taxon>Ascaridomorpha</taxon>
        <taxon>Ascaridoidea</taxon>
        <taxon>Ascarididae</taxon>
        <taxon>Ascaris</taxon>
    </lineage>
</organism>
<dbReference type="AlphaFoldDB" id="A0A0M3IT82"/>
<dbReference type="PROSITE" id="PS50178">
    <property type="entry name" value="ZF_FYVE"/>
    <property type="match status" value="1"/>
</dbReference>
<dbReference type="SMART" id="SM00064">
    <property type="entry name" value="FYVE"/>
    <property type="match status" value="1"/>
</dbReference>
<dbReference type="PANTHER" id="PTHR46319:SF3">
    <property type="entry name" value="ZINC FINGER FYVE DOMAIN-CONTAINING PROTEIN"/>
    <property type="match status" value="1"/>
</dbReference>
<dbReference type="InterPro" id="IPR000306">
    <property type="entry name" value="Znf_FYVE"/>
</dbReference>
<feature type="region of interest" description="Disordered" evidence="5">
    <location>
        <begin position="91"/>
        <end position="134"/>
    </location>
</feature>
<name>A0A0M3IT82_ASCLU</name>
<protein>
    <submittedName>
        <fullName evidence="8">FYVE-type domain-containing protein</fullName>
    </submittedName>
</protein>
<dbReference type="PANTHER" id="PTHR46319">
    <property type="entry name" value="ZINC FINGER FYVE DOMAIN-CONTAINING PROTEIN"/>
    <property type="match status" value="1"/>
</dbReference>
<evidence type="ECO:0000259" key="6">
    <source>
        <dbReference type="PROSITE" id="PS50178"/>
    </source>
</evidence>
<evidence type="ECO:0000256" key="2">
    <source>
        <dbReference type="ARBA" id="ARBA00022771"/>
    </source>
</evidence>
<dbReference type="SUPFAM" id="SSF57903">
    <property type="entry name" value="FYVE/PHD zinc finger"/>
    <property type="match status" value="1"/>
</dbReference>
<evidence type="ECO:0000313" key="8">
    <source>
        <dbReference type="WBParaSite" id="ALUE_0002196001-mRNA-1"/>
    </source>
</evidence>